<evidence type="ECO:0000256" key="6">
    <source>
        <dbReference type="ARBA" id="ARBA00048447"/>
    </source>
</evidence>
<evidence type="ECO:0000256" key="1">
    <source>
        <dbReference type="ARBA" id="ARBA00010456"/>
    </source>
</evidence>
<dbReference type="CDD" id="cd09006">
    <property type="entry name" value="PNP_EcPNPI-like"/>
    <property type="match status" value="1"/>
</dbReference>
<organism evidence="8 9">
    <name type="scientific">Robiginitalea marina</name>
    <dbReference type="NCBI Taxonomy" id="2954105"/>
    <lineage>
        <taxon>Bacteria</taxon>
        <taxon>Pseudomonadati</taxon>
        <taxon>Bacteroidota</taxon>
        <taxon>Flavobacteriia</taxon>
        <taxon>Flavobacteriales</taxon>
        <taxon>Flavobacteriaceae</taxon>
        <taxon>Robiginitalea</taxon>
    </lineage>
</organism>
<dbReference type="EC" id="2.4.2.3" evidence="2"/>
<dbReference type="RefSeq" id="WP_252741539.1">
    <property type="nucleotide sequence ID" value="NZ_JAMXIB010000007.1"/>
</dbReference>
<protein>
    <recommendedName>
        <fullName evidence="3">Uridine phosphorylase</fullName>
        <ecNumber evidence="2">2.4.2.3</ecNumber>
    </recommendedName>
</protein>
<dbReference type="PANTHER" id="PTHR43691">
    <property type="entry name" value="URIDINE PHOSPHORYLASE"/>
    <property type="match status" value="1"/>
</dbReference>
<dbReference type="NCBIfam" id="NF004489">
    <property type="entry name" value="PRK05819.1"/>
    <property type="match status" value="1"/>
</dbReference>
<dbReference type="Proteomes" id="UP001206312">
    <property type="component" value="Unassembled WGS sequence"/>
</dbReference>
<evidence type="ECO:0000313" key="9">
    <source>
        <dbReference type="Proteomes" id="UP001206312"/>
    </source>
</evidence>
<keyword evidence="9" id="KW-1185">Reference proteome</keyword>
<evidence type="ECO:0000256" key="5">
    <source>
        <dbReference type="ARBA" id="ARBA00022679"/>
    </source>
</evidence>
<evidence type="ECO:0000313" key="8">
    <source>
        <dbReference type="EMBL" id="MCO5725161.1"/>
    </source>
</evidence>
<evidence type="ECO:0000256" key="2">
    <source>
        <dbReference type="ARBA" id="ARBA00011888"/>
    </source>
</evidence>
<dbReference type="InterPro" id="IPR000845">
    <property type="entry name" value="Nucleoside_phosphorylase_d"/>
</dbReference>
<dbReference type="GO" id="GO:0004731">
    <property type="term" value="F:purine-nucleoside phosphorylase activity"/>
    <property type="evidence" value="ECO:0007669"/>
    <property type="project" value="UniProtKB-EC"/>
</dbReference>
<name>A0ABT1AYP8_9FLAO</name>
<dbReference type="SUPFAM" id="SSF53167">
    <property type="entry name" value="Purine and uridine phosphorylases"/>
    <property type="match status" value="1"/>
</dbReference>
<dbReference type="InterPro" id="IPR018016">
    <property type="entry name" value="Nucleoside_phosphorylase_CS"/>
</dbReference>
<evidence type="ECO:0000256" key="4">
    <source>
        <dbReference type="ARBA" id="ARBA00022676"/>
    </source>
</evidence>
<reference evidence="8 9" key="1">
    <citation type="submission" date="2022-06" db="EMBL/GenBank/DDBJ databases">
        <authorList>
            <person name="Xuan X."/>
        </authorList>
    </citation>
    <scope>NUCLEOTIDE SEQUENCE [LARGE SCALE GENOMIC DNA]</scope>
    <source>
        <strain evidence="8 9">2V75</strain>
    </source>
</reference>
<evidence type="ECO:0000259" key="7">
    <source>
        <dbReference type="Pfam" id="PF01048"/>
    </source>
</evidence>
<dbReference type="InterPro" id="IPR035994">
    <property type="entry name" value="Nucleoside_phosphorylase_sf"/>
</dbReference>
<keyword evidence="4 8" id="KW-0328">Glycosyltransferase</keyword>
<accession>A0ABT1AYP8</accession>
<comment type="catalytic activity">
    <reaction evidence="6">
        <text>uridine + phosphate = alpha-D-ribose 1-phosphate + uracil</text>
        <dbReference type="Rhea" id="RHEA:24388"/>
        <dbReference type="ChEBI" id="CHEBI:16704"/>
        <dbReference type="ChEBI" id="CHEBI:17568"/>
        <dbReference type="ChEBI" id="CHEBI:43474"/>
        <dbReference type="ChEBI" id="CHEBI:57720"/>
        <dbReference type="EC" id="2.4.2.3"/>
    </reaction>
</comment>
<dbReference type="Gene3D" id="3.40.50.1580">
    <property type="entry name" value="Nucleoside phosphorylase domain"/>
    <property type="match status" value="1"/>
</dbReference>
<gene>
    <name evidence="8" type="primary">deoD</name>
    <name evidence="8" type="ORF">NG653_09865</name>
</gene>
<dbReference type="EMBL" id="JAMXIB010000007">
    <property type="protein sequence ID" value="MCO5725161.1"/>
    <property type="molecule type" value="Genomic_DNA"/>
</dbReference>
<sequence length="232" mass="25133">MSLHIGAKPGEIADFVLMPGDPLRAEWIAQTFLEDVTCYNRIRGMLGFTGTYQGKKVSVQGSGMGIPSALIYYNELIRDYGVKTIIRVGTAGALQPDLGLRDLVIAVSASTTSSILQEVFPQGIFAPTADFRLLEKAIGGASALGLSFHAGNILSTDTFYPESDPAYQAWTDYGVLCVEMETAGLYSLASRHRVRALSILTISDSLISGERTSATQRERSFSEMVSLALYCR</sequence>
<dbReference type="Pfam" id="PF01048">
    <property type="entry name" value="PNP_UDP_1"/>
    <property type="match status" value="1"/>
</dbReference>
<dbReference type="NCBIfam" id="TIGR00107">
    <property type="entry name" value="deoD"/>
    <property type="match status" value="1"/>
</dbReference>
<evidence type="ECO:0000256" key="3">
    <source>
        <dbReference type="ARBA" id="ARBA00021980"/>
    </source>
</evidence>
<comment type="caution">
    <text evidence="8">The sequence shown here is derived from an EMBL/GenBank/DDBJ whole genome shotgun (WGS) entry which is preliminary data.</text>
</comment>
<comment type="similarity">
    <text evidence="1">Belongs to the PNP/UDP phosphorylase family.</text>
</comment>
<feature type="domain" description="Nucleoside phosphorylase" evidence="7">
    <location>
        <begin position="15"/>
        <end position="216"/>
    </location>
</feature>
<dbReference type="PANTHER" id="PTHR43691:SF11">
    <property type="entry name" value="FI09636P-RELATED"/>
    <property type="match status" value="1"/>
</dbReference>
<dbReference type="PROSITE" id="PS01232">
    <property type="entry name" value="PNP_UDP_1"/>
    <property type="match status" value="1"/>
</dbReference>
<keyword evidence="5 8" id="KW-0808">Transferase</keyword>
<dbReference type="InterPro" id="IPR004402">
    <property type="entry name" value="DeoD-type"/>
</dbReference>
<dbReference type="HAMAP" id="MF_01627">
    <property type="entry name" value="Pur_nucleosid_phosp"/>
    <property type="match status" value="1"/>
</dbReference>
<proteinExistence type="inferred from homology"/>